<reference evidence="2 3" key="1">
    <citation type="submission" date="2021-06" db="EMBL/GenBank/DDBJ databases">
        <authorList>
            <person name="Sun Q."/>
            <person name="Li D."/>
        </authorList>
    </citation>
    <scope>NUCLEOTIDE SEQUENCE [LARGE SCALE GENOMIC DNA]</scope>
    <source>
        <strain evidence="2 3">MSJd-7</strain>
    </source>
</reference>
<name>A0ABS6ETR0_9FIRM</name>
<evidence type="ECO:0000256" key="1">
    <source>
        <dbReference type="SAM" id="MobiDB-lite"/>
    </source>
</evidence>
<sequence>MFNPFRRNCLYNESIEPHCAYCAHCKPDNEYQGVCEYRGIVAMAGSCRRFTYDALRRRPPKPARIRGRFSDADFFFEEKEPETPQASAADKPKQPEEKISLPVPEDLSQFADLWEDDDETPKASAQSEAASESETEQTKSEPEQTKEESPDEG</sequence>
<gene>
    <name evidence="2" type="ORF">KQI75_09795</name>
</gene>
<proteinExistence type="predicted"/>
<dbReference type="RefSeq" id="WP_216470613.1">
    <property type="nucleotide sequence ID" value="NZ_JAHLQI010000005.1"/>
</dbReference>
<protein>
    <submittedName>
        <fullName evidence="2">Uncharacterized protein</fullName>
    </submittedName>
</protein>
<evidence type="ECO:0000313" key="2">
    <source>
        <dbReference type="EMBL" id="MBU5490903.1"/>
    </source>
</evidence>
<feature type="compositionally biased region" description="Basic and acidic residues" evidence="1">
    <location>
        <begin position="90"/>
        <end position="99"/>
    </location>
</feature>
<feature type="compositionally biased region" description="Low complexity" evidence="1">
    <location>
        <begin position="122"/>
        <end position="132"/>
    </location>
</feature>
<feature type="region of interest" description="Disordered" evidence="1">
    <location>
        <begin position="60"/>
        <end position="153"/>
    </location>
</feature>
<keyword evidence="3" id="KW-1185">Reference proteome</keyword>
<organism evidence="2 3">
    <name type="scientific">Butyricicoccus intestinisimiae</name>
    <dbReference type="NCBI Taxonomy" id="2841509"/>
    <lineage>
        <taxon>Bacteria</taxon>
        <taxon>Bacillati</taxon>
        <taxon>Bacillota</taxon>
        <taxon>Clostridia</taxon>
        <taxon>Eubacteriales</taxon>
        <taxon>Butyricicoccaceae</taxon>
        <taxon>Butyricicoccus</taxon>
    </lineage>
</organism>
<accession>A0ABS6ETR0</accession>
<dbReference type="EMBL" id="JAHLQI010000005">
    <property type="protein sequence ID" value="MBU5490903.1"/>
    <property type="molecule type" value="Genomic_DNA"/>
</dbReference>
<evidence type="ECO:0000313" key="3">
    <source>
        <dbReference type="Proteomes" id="UP000783588"/>
    </source>
</evidence>
<dbReference type="Proteomes" id="UP000783588">
    <property type="component" value="Unassembled WGS sequence"/>
</dbReference>
<feature type="compositionally biased region" description="Basic and acidic residues" evidence="1">
    <location>
        <begin position="136"/>
        <end position="153"/>
    </location>
</feature>
<comment type="caution">
    <text evidence="2">The sequence shown here is derived from an EMBL/GenBank/DDBJ whole genome shotgun (WGS) entry which is preliminary data.</text>
</comment>
<feature type="compositionally biased region" description="Basic and acidic residues" evidence="1">
    <location>
        <begin position="68"/>
        <end position="82"/>
    </location>
</feature>